<proteinExistence type="inferred from homology"/>
<evidence type="ECO:0000313" key="8">
    <source>
        <dbReference type="Proteomes" id="UP001175353"/>
    </source>
</evidence>
<dbReference type="InterPro" id="IPR005874">
    <property type="entry name" value="SUI1_euk"/>
</dbReference>
<dbReference type="PANTHER" id="PTHR10388">
    <property type="entry name" value="EUKARYOTIC TRANSLATION INITIATION FACTOR SUI1"/>
    <property type="match status" value="1"/>
</dbReference>
<dbReference type="GO" id="GO:0006417">
    <property type="term" value="P:regulation of translation"/>
    <property type="evidence" value="ECO:0007669"/>
    <property type="project" value="UniProtKB-KW"/>
</dbReference>
<evidence type="ECO:0000256" key="3">
    <source>
        <dbReference type="ARBA" id="ARBA00022917"/>
    </source>
</evidence>
<dbReference type="Pfam" id="PF01253">
    <property type="entry name" value="SUI1"/>
    <property type="match status" value="1"/>
</dbReference>
<evidence type="ECO:0000256" key="5">
    <source>
        <dbReference type="SAM" id="MobiDB-lite"/>
    </source>
</evidence>
<dbReference type="GO" id="GO:0003743">
    <property type="term" value="F:translation initiation factor activity"/>
    <property type="evidence" value="ECO:0007669"/>
    <property type="project" value="UniProtKB-KW"/>
</dbReference>
<dbReference type="PROSITE" id="PS50296">
    <property type="entry name" value="SUI1"/>
    <property type="match status" value="1"/>
</dbReference>
<keyword evidence="7" id="KW-0396">Initiation factor</keyword>
<dbReference type="AlphaFoldDB" id="A0AAN6K2X4"/>
<dbReference type="InterPro" id="IPR036877">
    <property type="entry name" value="SUI1_dom_sf"/>
</dbReference>
<dbReference type="FunFam" id="3.30.780.10:FF:000005">
    <property type="entry name" value="Sui1 translation initiation factor"/>
    <property type="match status" value="1"/>
</dbReference>
<sequence>MFPQGGSGPCDSATFTSPFSDPTAAFPSCTTTTNTTKHSTHHRTKTTTHTQYPPYTPPPATVLAHQSSSSRDSNFISFPQPYYDPPTFADAPTIRSASIENLKSFDPFAEADEGEGGDKQSQNYIHIRIQQRNGRKTLTTVQGLPKKFDQKKILKVIKKKFACNGTIVHDSEMGEVIQLQGDQRKDVQEFLIDKKEGLELDAKTIKVHGF</sequence>
<feature type="compositionally biased region" description="Low complexity" evidence="5">
    <location>
        <begin position="22"/>
        <end position="37"/>
    </location>
</feature>
<evidence type="ECO:0000313" key="7">
    <source>
        <dbReference type="EMBL" id="KAK0964627.1"/>
    </source>
</evidence>
<dbReference type="NCBIfam" id="TIGR01160">
    <property type="entry name" value="SUI1_MOF2"/>
    <property type="match status" value="1"/>
</dbReference>
<dbReference type="SUPFAM" id="SSF55159">
    <property type="entry name" value="eIF1-like"/>
    <property type="match status" value="1"/>
</dbReference>
<dbReference type="Proteomes" id="UP001175353">
    <property type="component" value="Unassembled WGS sequence"/>
</dbReference>
<feature type="domain" description="SUI1" evidence="6">
    <location>
        <begin position="125"/>
        <end position="195"/>
    </location>
</feature>
<evidence type="ECO:0000256" key="1">
    <source>
        <dbReference type="ARBA" id="ARBA00005422"/>
    </source>
</evidence>
<dbReference type="InterPro" id="IPR001950">
    <property type="entry name" value="SUI1"/>
</dbReference>
<comment type="function">
    <text evidence="4">Additional factor that functions in concert with eIF-2 and the initiator tRNA in directing the ribosome to the proper start site of translation.</text>
</comment>
<dbReference type="Gene3D" id="3.30.780.10">
    <property type="entry name" value="SUI1-like domain"/>
    <property type="match status" value="1"/>
</dbReference>
<protein>
    <submittedName>
        <fullName evidence="7">Eukaryotic translation initiation factor eIF-1</fullName>
    </submittedName>
</protein>
<keyword evidence="2" id="KW-0810">Translation regulation</keyword>
<gene>
    <name evidence="7" type="primary">SUI1_2</name>
    <name evidence="7" type="ORF">LTR91_018387</name>
</gene>
<feature type="region of interest" description="Disordered" evidence="5">
    <location>
        <begin position="1"/>
        <end position="72"/>
    </location>
</feature>
<organism evidence="7 8">
    <name type="scientific">Friedmanniomyces endolithicus</name>
    <dbReference type="NCBI Taxonomy" id="329885"/>
    <lineage>
        <taxon>Eukaryota</taxon>
        <taxon>Fungi</taxon>
        <taxon>Dikarya</taxon>
        <taxon>Ascomycota</taxon>
        <taxon>Pezizomycotina</taxon>
        <taxon>Dothideomycetes</taxon>
        <taxon>Dothideomycetidae</taxon>
        <taxon>Mycosphaerellales</taxon>
        <taxon>Teratosphaeriaceae</taxon>
        <taxon>Friedmanniomyces</taxon>
    </lineage>
</organism>
<reference evidence="7" key="1">
    <citation type="submission" date="2023-06" db="EMBL/GenBank/DDBJ databases">
        <title>Black Yeasts Isolated from many extreme environments.</title>
        <authorList>
            <person name="Coleine C."/>
            <person name="Stajich J.E."/>
            <person name="Selbmann L."/>
        </authorList>
    </citation>
    <scope>NUCLEOTIDE SEQUENCE</scope>
    <source>
        <strain evidence="7">CCFEE 5200</strain>
    </source>
</reference>
<keyword evidence="3" id="KW-0648">Protein biosynthesis</keyword>
<comment type="similarity">
    <text evidence="1">Belongs to the SUI1 family.</text>
</comment>
<evidence type="ECO:0000256" key="4">
    <source>
        <dbReference type="ARBA" id="ARBA00060093"/>
    </source>
</evidence>
<dbReference type="EMBL" id="JAUJLE010000257">
    <property type="protein sequence ID" value="KAK0964627.1"/>
    <property type="molecule type" value="Genomic_DNA"/>
</dbReference>
<name>A0AAN6K2X4_9PEZI</name>
<dbReference type="CDD" id="cd11566">
    <property type="entry name" value="eIF1_SUI1"/>
    <property type="match status" value="1"/>
</dbReference>
<evidence type="ECO:0000256" key="2">
    <source>
        <dbReference type="ARBA" id="ARBA00022845"/>
    </source>
</evidence>
<comment type="caution">
    <text evidence="7">The sequence shown here is derived from an EMBL/GenBank/DDBJ whole genome shotgun (WGS) entry which is preliminary data.</text>
</comment>
<evidence type="ECO:0000259" key="6">
    <source>
        <dbReference type="PROSITE" id="PS50296"/>
    </source>
</evidence>
<keyword evidence="8" id="KW-1185">Reference proteome</keyword>
<accession>A0AAN6K2X4</accession>